<feature type="compositionally biased region" description="Polar residues" evidence="20">
    <location>
        <begin position="15"/>
        <end position="33"/>
    </location>
</feature>
<dbReference type="InterPro" id="IPR002213">
    <property type="entry name" value="UDP_glucos_trans"/>
</dbReference>
<dbReference type="SMART" id="SM00568">
    <property type="entry name" value="GRAM"/>
    <property type="match status" value="2"/>
</dbReference>
<dbReference type="Pfam" id="PF03033">
    <property type="entry name" value="Glyco_transf_28"/>
    <property type="match status" value="1"/>
</dbReference>
<comment type="catalytic activity">
    <reaction evidence="18">
        <text>ergosterol + UDP-alpha-D-glucose = ergosteryl 3-beta-D-glucoside + UDP + H(+)</text>
        <dbReference type="Rhea" id="RHEA:61836"/>
        <dbReference type="ChEBI" id="CHEBI:15378"/>
        <dbReference type="ChEBI" id="CHEBI:16933"/>
        <dbReference type="ChEBI" id="CHEBI:52973"/>
        <dbReference type="ChEBI" id="CHEBI:58223"/>
        <dbReference type="ChEBI" id="CHEBI:58885"/>
    </reaction>
    <physiologicalReaction direction="left-to-right" evidence="18">
        <dbReference type="Rhea" id="RHEA:61837"/>
    </physiologicalReaction>
</comment>
<dbReference type="STRING" id="1314781.A0A165HKR5"/>
<comment type="similarity">
    <text evidence="3">Belongs to the glycosyltransferase 28 family.</text>
</comment>
<evidence type="ECO:0000256" key="13">
    <source>
        <dbReference type="ARBA" id="ARBA00023098"/>
    </source>
</evidence>
<accession>A0A165HKR5</accession>
<dbReference type="Pfam" id="PF00169">
    <property type="entry name" value="PH"/>
    <property type="match status" value="1"/>
</dbReference>
<dbReference type="Pfam" id="PF02893">
    <property type="entry name" value="GRAM"/>
    <property type="match status" value="1"/>
</dbReference>
<dbReference type="OrthoDB" id="10261837at2759"/>
<evidence type="ECO:0000256" key="6">
    <source>
        <dbReference type="ARBA" id="ARBA00022490"/>
    </source>
</evidence>
<dbReference type="Proteomes" id="UP000077266">
    <property type="component" value="Unassembled WGS sequence"/>
</dbReference>
<dbReference type="FunFam" id="2.30.29.30:FF:000303">
    <property type="entry name" value="Sterol 3-beta-glucosyltransferase"/>
    <property type="match status" value="1"/>
</dbReference>
<keyword evidence="10" id="KW-0677">Repeat</keyword>
<keyword evidence="9 22" id="KW-0808">Transferase</keyword>
<feature type="compositionally biased region" description="Low complexity" evidence="20">
    <location>
        <begin position="589"/>
        <end position="599"/>
    </location>
</feature>
<dbReference type="SMART" id="SM00233">
    <property type="entry name" value="PH"/>
    <property type="match status" value="1"/>
</dbReference>
<feature type="region of interest" description="Disordered" evidence="20">
    <location>
        <begin position="107"/>
        <end position="132"/>
    </location>
</feature>
<feature type="compositionally biased region" description="Low complexity" evidence="20">
    <location>
        <begin position="554"/>
        <end position="571"/>
    </location>
</feature>
<evidence type="ECO:0000256" key="17">
    <source>
        <dbReference type="ARBA" id="ARBA00029843"/>
    </source>
</evidence>
<gene>
    <name evidence="22" type="ORF">EXIGLDRAFT_675511</name>
</gene>
<feature type="region of interest" description="Disordered" evidence="20">
    <location>
        <begin position="1"/>
        <end position="90"/>
    </location>
</feature>
<keyword evidence="15" id="KW-1207">Sterol metabolism</keyword>
<dbReference type="CDD" id="cd03784">
    <property type="entry name" value="GT1_Gtf-like"/>
    <property type="match status" value="1"/>
</dbReference>
<dbReference type="EC" id="2.4.1.173" evidence="4"/>
<feature type="region of interest" description="Disordered" evidence="20">
    <location>
        <begin position="158"/>
        <end position="236"/>
    </location>
</feature>
<dbReference type="GO" id="GO:0016020">
    <property type="term" value="C:membrane"/>
    <property type="evidence" value="ECO:0007669"/>
    <property type="project" value="UniProtKB-SubCell"/>
</dbReference>
<feature type="compositionally biased region" description="Basic and acidic residues" evidence="20">
    <location>
        <begin position="58"/>
        <end position="79"/>
    </location>
</feature>
<dbReference type="InterPro" id="IPR010610">
    <property type="entry name" value="EryCIII-like_C"/>
</dbReference>
<evidence type="ECO:0000256" key="1">
    <source>
        <dbReference type="ARBA" id="ARBA00004170"/>
    </source>
</evidence>
<keyword evidence="14" id="KW-0472">Membrane</keyword>
<evidence type="ECO:0000256" key="5">
    <source>
        <dbReference type="ARBA" id="ARBA00017894"/>
    </source>
</evidence>
<keyword evidence="6" id="KW-0963">Cytoplasm</keyword>
<dbReference type="Gene3D" id="3.40.50.2000">
    <property type="entry name" value="Glycogen Phosphorylase B"/>
    <property type="match status" value="2"/>
</dbReference>
<evidence type="ECO:0000256" key="9">
    <source>
        <dbReference type="ARBA" id="ARBA00022679"/>
    </source>
</evidence>
<dbReference type="PROSITE" id="PS50003">
    <property type="entry name" value="PH_DOMAIN"/>
    <property type="match status" value="1"/>
</dbReference>
<evidence type="ECO:0000256" key="8">
    <source>
        <dbReference type="ARBA" id="ARBA00022676"/>
    </source>
</evidence>
<dbReference type="FunFam" id="3.40.50.2000:FF:000009">
    <property type="entry name" value="Sterol 3-beta-glucosyltransferase UGT80A2"/>
    <property type="match status" value="1"/>
</dbReference>
<keyword evidence="23" id="KW-1185">Reference proteome</keyword>
<organism evidence="22 23">
    <name type="scientific">Exidia glandulosa HHB12029</name>
    <dbReference type="NCBI Taxonomy" id="1314781"/>
    <lineage>
        <taxon>Eukaryota</taxon>
        <taxon>Fungi</taxon>
        <taxon>Dikarya</taxon>
        <taxon>Basidiomycota</taxon>
        <taxon>Agaricomycotina</taxon>
        <taxon>Agaricomycetes</taxon>
        <taxon>Auriculariales</taxon>
        <taxon>Exidiaceae</taxon>
        <taxon>Exidia</taxon>
    </lineage>
</organism>
<feature type="compositionally biased region" description="Polar residues" evidence="20">
    <location>
        <begin position="531"/>
        <end position="541"/>
    </location>
</feature>
<proteinExistence type="inferred from homology"/>
<feature type="domain" description="PH" evidence="21">
    <location>
        <begin position="296"/>
        <end position="388"/>
    </location>
</feature>
<keyword evidence="16" id="KW-0753">Steroid metabolism</keyword>
<sequence>MSSPPESSRPPSSSLVKRTISTVRSLSPTSRASQDAAITGSPPPSTGHRRIFSLSRKARQEAPSHSEPAAPRDDAHSDSPPRSSVAAYNLGGSMRLGTQTLIQALQALPWDEHDDGDAQTYSSDEEDSTHAANPNLASSIHAIHLPVARSRHNTILPDILEPPHSVGEPEPEASVATELDTAGPDFEPPSSTPASEEQDPLADLNADAHSTAKSEPVAPKQRRTSIPRTQSMTTIRQNRRARLAEKLAEVFDLKSISEVVAEIPCWLLRSVLLQGYMYLTNTHICFFAHMPSREDQVLKSGTLNKKAQRTKRWNKHWFVLKDDVLSWYHSSSDPYFPHGVLDLRYAISCETQGEKGLRLRTTQKTVELAADSVPSRDEWVKAIRKVIFKAQNMGESVKIAIPYMAILDVDKSSAMDFSETIEVKVVDKDNHSGYSIDSYFFAYFKSTEHALVQMRDAVQIYRQAATEDADDVVKDTTAARSPTHQQLQFINVEHAHSAPDPGDAKPSVIKTLLRPFSTTDATFPSIPSLLKSRSGNESGTGNIVAPSHVHDDASSSSSTLQHQRPAAGPAGARALEDQNLGTIIDAPLLQSPAPSLSSHSDSEHTYPPSSRRSGNFAADIPAPASTASGWNFPPVPRWLPNPSRLFSRGNGGGNGGVIEVVSHPRPANVSHDSSLEFGFSILENHDAGHDVVDPLVADKFRAYFALDDQESLLGYFPGSLFRVLPSYGRVYVSTNNFCFRSSSPLTRTRMMIPIRDILSIEKTKPYRLGQYGLVVVIRGYEELFFEFSGADKRNACVDLLESQMEVVRGRTGDAVPVTTREAREALFLEDLESTTALVEHETDPRPPPEGESVPAVMFTSTNSTFLTFKPQESLRFTFLTIGSRGDVQPYIALGKGLVADGHRVKIATHGEFKDWIESHGLEFGYVGGDPAELMRICVDNGTFTVGFLREGVTMFRGWIDDLLNTSWEACQNTDVLVESPSAMAGIHIAEALRIPYFRAFTMPWSRTRAYPHAFAVPEHKMGGSYNYMTYVMFDQVFWRGTASQINRWRRRTLGLPSTTLDKIEQHKVPFLYNFSPAVVPQPLDWYEWIRVTGYWFLDDADVSAKKWEAPPDLVEFIDNAHNAGKKVVYVGFGSIVVPDPTALTRTVVEAIEKSGVHAILSKGWSDRLSNRKAPAHTEPEVRLPPQIFPIASVPHDWLFARIDAACHHGGAGTTGASLRAGIPTIIKPFFGDQFFWADRVEALGIGSAVRKMTVDSLATALHAATTDEKQIGRAALVGQQIRAENGVATAIEAIYRDLEYARTLVKHRHKDDTDEDNATVQERRYSMPAERSPHLEPYTDSSHESSNGSAAGGGAPSEDWSVISSSGADDDRRNAI</sequence>
<evidence type="ECO:0000256" key="4">
    <source>
        <dbReference type="ARBA" id="ARBA00012650"/>
    </source>
</evidence>
<keyword evidence="12" id="KW-0756">Sterol biosynthesis</keyword>
<evidence type="ECO:0000259" key="21">
    <source>
        <dbReference type="PROSITE" id="PS50003"/>
    </source>
</evidence>
<feature type="compositionally biased region" description="Acidic residues" evidence="20">
    <location>
        <begin position="112"/>
        <end position="127"/>
    </location>
</feature>
<dbReference type="InterPro" id="IPR011993">
    <property type="entry name" value="PH-like_dom_sf"/>
</dbReference>
<name>A0A165HKR5_EXIGL</name>
<keyword evidence="8" id="KW-0328">Glycosyltransferase</keyword>
<evidence type="ECO:0000256" key="14">
    <source>
        <dbReference type="ARBA" id="ARBA00023136"/>
    </source>
</evidence>
<dbReference type="Gene3D" id="2.30.29.30">
    <property type="entry name" value="Pleckstrin-homology domain (PH domain)/Phosphotyrosine-binding domain (PTB)"/>
    <property type="match status" value="2"/>
</dbReference>
<evidence type="ECO:0000256" key="15">
    <source>
        <dbReference type="ARBA" id="ARBA00023166"/>
    </source>
</evidence>
<evidence type="ECO:0000256" key="3">
    <source>
        <dbReference type="ARBA" id="ARBA00006962"/>
    </source>
</evidence>
<dbReference type="SUPFAM" id="SSF53756">
    <property type="entry name" value="UDP-Glycosyltransferase/glycogen phosphorylase"/>
    <property type="match status" value="1"/>
</dbReference>
<reference evidence="22 23" key="1">
    <citation type="journal article" date="2016" name="Mol. Biol. Evol.">
        <title>Comparative Genomics of Early-Diverging Mushroom-Forming Fungi Provides Insights into the Origins of Lignocellulose Decay Capabilities.</title>
        <authorList>
            <person name="Nagy L.G."/>
            <person name="Riley R."/>
            <person name="Tritt A."/>
            <person name="Adam C."/>
            <person name="Daum C."/>
            <person name="Floudas D."/>
            <person name="Sun H."/>
            <person name="Yadav J.S."/>
            <person name="Pangilinan J."/>
            <person name="Larsson K.H."/>
            <person name="Matsuura K."/>
            <person name="Barry K."/>
            <person name="Labutti K."/>
            <person name="Kuo R."/>
            <person name="Ohm R.A."/>
            <person name="Bhattacharya S.S."/>
            <person name="Shirouzu T."/>
            <person name="Yoshinaga Y."/>
            <person name="Martin F.M."/>
            <person name="Grigoriev I.V."/>
            <person name="Hibbett D.S."/>
        </authorList>
    </citation>
    <scope>NUCLEOTIDE SEQUENCE [LARGE SCALE GENOMIC DNA]</scope>
    <source>
        <strain evidence="22 23">HHB12029</strain>
    </source>
</reference>
<dbReference type="FunFam" id="3.40.50.2000:FF:000029">
    <property type="entry name" value="Sterol 3-beta-glucosyltransferase"/>
    <property type="match status" value="1"/>
</dbReference>
<dbReference type="InterPro" id="IPR050426">
    <property type="entry name" value="Glycosyltransferase_28"/>
</dbReference>
<dbReference type="GO" id="GO:0005975">
    <property type="term" value="P:carbohydrate metabolic process"/>
    <property type="evidence" value="ECO:0007669"/>
    <property type="project" value="InterPro"/>
</dbReference>
<dbReference type="GO" id="GO:0016126">
    <property type="term" value="P:sterol biosynthetic process"/>
    <property type="evidence" value="ECO:0007669"/>
    <property type="project" value="UniProtKB-KW"/>
</dbReference>
<dbReference type="EMBL" id="KV426014">
    <property type="protein sequence ID" value="KZV92112.1"/>
    <property type="molecule type" value="Genomic_DNA"/>
</dbReference>
<dbReference type="SUPFAM" id="SSF50729">
    <property type="entry name" value="PH domain-like"/>
    <property type="match status" value="1"/>
</dbReference>
<dbReference type="PANTHER" id="PTHR48050:SF25">
    <property type="entry name" value="STEROL 3-BETA-GLUCOSYLTRANSFERASE"/>
    <property type="match status" value="1"/>
</dbReference>
<dbReference type="InterPro" id="IPR048065">
    <property type="entry name" value="ATG26_PH_GRAM2"/>
</dbReference>
<dbReference type="PANTHER" id="PTHR48050">
    <property type="entry name" value="STEROL 3-BETA-GLUCOSYLTRANSFERASE"/>
    <property type="match status" value="1"/>
</dbReference>
<evidence type="ECO:0000256" key="18">
    <source>
        <dbReference type="ARBA" id="ARBA00047886"/>
    </source>
</evidence>
<dbReference type="GO" id="GO:0005737">
    <property type="term" value="C:cytoplasm"/>
    <property type="evidence" value="ECO:0007669"/>
    <property type="project" value="UniProtKB-SubCell"/>
</dbReference>
<dbReference type="Pfam" id="PF06722">
    <property type="entry name" value="EryCIII-like_C"/>
    <property type="match status" value="1"/>
</dbReference>
<feature type="compositionally biased region" description="Low complexity" evidence="20">
    <location>
        <begin position="1"/>
        <end position="14"/>
    </location>
</feature>
<dbReference type="InParanoid" id="A0A165HKR5"/>
<evidence type="ECO:0000256" key="20">
    <source>
        <dbReference type="SAM" id="MobiDB-lite"/>
    </source>
</evidence>
<evidence type="ECO:0000256" key="16">
    <source>
        <dbReference type="ARBA" id="ARBA00023221"/>
    </source>
</evidence>
<evidence type="ECO:0000256" key="2">
    <source>
        <dbReference type="ARBA" id="ARBA00004496"/>
    </source>
</evidence>
<evidence type="ECO:0000256" key="12">
    <source>
        <dbReference type="ARBA" id="ARBA00023011"/>
    </source>
</evidence>
<evidence type="ECO:0000313" key="23">
    <source>
        <dbReference type="Proteomes" id="UP000077266"/>
    </source>
</evidence>
<comment type="subcellular location">
    <subcellularLocation>
        <location evidence="2">Cytoplasm</location>
    </subcellularLocation>
    <subcellularLocation>
        <location evidence="1">Membrane</location>
        <topology evidence="1">Peripheral membrane protein</topology>
    </subcellularLocation>
</comment>
<dbReference type="CDD" id="cd13216">
    <property type="entry name" value="PH-GRAM2_AGT26"/>
    <property type="match status" value="1"/>
</dbReference>
<dbReference type="InterPro" id="IPR004276">
    <property type="entry name" value="GlycoTrans_28_N"/>
</dbReference>
<comment type="catalytic activity">
    <reaction evidence="19">
        <text>a sterol + UDP-alpha-D-glucose = a sterol 3-beta-D-glucoside + UDP + H(+)</text>
        <dbReference type="Rhea" id="RHEA:22724"/>
        <dbReference type="ChEBI" id="CHEBI:15378"/>
        <dbReference type="ChEBI" id="CHEBI:15889"/>
        <dbReference type="ChEBI" id="CHEBI:37424"/>
        <dbReference type="ChEBI" id="CHEBI:58223"/>
        <dbReference type="ChEBI" id="CHEBI:58885"/>
        <dbReference type="EC" id="2.4.1.173"/>
    </reaction>
    <physiologicalReaction direction="left-to-right" evidence="19">
        <dbReference type="Rhea" id="RHEA:22725"/>
    </physiologicalReaction>
</comment>
<dbReference type="InterPro" id="IPR001849">
    <property type="entry name" value="PH_domain"/>
</dbReference>
<dbReference type="GO" id="GO:0016906">
    <property type="term" value="F:sterol 3-beta-glucosyltransferase activity"/>
    <property type="evidence" value="ECO:0007669"/>
    <property type="project" value="UniProtKB-EC"/>
</dbReference>
<feature type="region of interest" description="Disordered" evidence="20">
    <location>
        <begin position="1308"/>
        <end position="1376"/>
    </location>
</feature>
<feature type="region of interest" description="Disordered" evidence="20">
    <location>
        <begin position="589"/>
        <end position="620"/>
    </location>
</feature>
<protein>
    <recommendedName>
        <fullName evidence="5">Sterol 3-beta-glucosyltransferase</fullName>
        <ecNumber evidence="4">2.4.1.173</ecNumber>
    </recommendedName>
    <alternativeName>
        <fullName evidence="17">Autophagy-related protein 26</fullName>
    </alternativeName>
</protein>
<evidence type="ECO:0000313" key="22">
    <source>
        <dbReference type="EMBL" id="KZV92112.1"/>
    </source>
</evidence>
<keyword evidence="13" id="KW-0443">Lipid metabolism</keyword>
<dbReference type="InterPro" id="IPR004182">
    <property type="entry name" value="GRAM"/>
</dbReference>
<dbReference type="FunFam" id="2.30.29.30:FF:000391">
    <property type="entry name" value="Sterol 3-beta-glucosyltransferase"/>
    <property type="match status" value="1"/>
</dbReference>
<evidence type="ECO:0000256" key="7">
    <source>
        <dbReference type="ARBA" id="ARBA00022516"/>
    </source>
</evidence>
<evidence type="ECO:0000256" key="19">
    <source>
        <dbReference type="ARBA" id="ARBA00049453"/>
    </source>
</evidence>
<dbReference type="InterPro" id="IPR048066">
    <property type="entry name" value="ATG26_PH_GRAM1"/>
</dbReference>
<dbReference type="CDD" id="cd13215">
    <property type="entry name" value="PH-GRAM1_AGT26"/>
    <property type="match status" value="1"/>
</dbReference>
<feature type="compositionally biased region" description="Polar residues" evidence="20">
    <location>
        <begin position="226"/>
        <end position="236"/>
    </location>
</feature>
<keyword evidence="11" id="KW-0752">Steroid biosynthesis</keyword>
<keyword evidence="7" id="KW-0444">Lipid biosynthesis</keyword>
<evidence type="ECO:0000256" key="11">
    <source>
        <dbReference type="ARBA" id="ARBA00022955"/>
    </source>
</evidence>
<feature type="region of interest" description="Disordered" evidence="20">
    <location>
        <begin position="524"/>
        <end position="571"/>
    </location>
</feature>
<evidence type="ECO:0000256" key="10">
    <source>
        <dbReference type="ARBA" id="ARBA00022737"/>
    </source>
</evidence>